<dbReference type="PANTHER" id="PTHR11070">
    <property type="entry name" value="UVRD / RECB / PCRA DNA HELICASE FAMILY MEMBER"/>
    <property type="match status" value="1"/>
</dbReference>
<keyword evidence="2" id="KW-0378">Hydrolase</keyword>
<dbReference type="PANTHER" id="PTHR11070:SF2">
    <property type="entry name" value="ATP-DEPENDENT DNA HELICASE SRS2"/>
    <property type="match status" value="1"/>
</dbReference>
<keyword evidence="3" id="KW-0347">Helicase</keyword>
<dbReference type="Pfam" id="PF00580">
    <property type="entry name" value="UvrD-helicase"/>
    <property type="match status" value="1"/>
</dbReference>
<feature type="domain" description="UvrD-like helicase ATP-binding" evidence="5">
    <location>
        <begin position="122"/>
        <end position="181"/>
    </location>
</feature>
<accession>A0ABW3TLX2</accession>
<name>A0ABW3TLX2_9MICO</name>
<sequence>MPAEVRLAVAGSGKTSEIVRKISEQQQGTTSLALTFTQFAQSEIEARLPSTLASEHETMGWYAFLVRHIVRPFFPLLYPDKDLIPRGLCFIDSLGQIPKGRGGWKYYLNDQHQPYNLRLALLAKQVIKKTNGAPIERLQRIYDNIYIDEFQDLVGNDLEVVAALMDSEINLFMTGDVRQSVLETSRSDRLNEDYRGVKQVDWFRAKRDAGLCTLVPSDTTTRFNQAIADFSDLIHDPTLELPPTSSTQMEVTGHDGVFLVDESQLAEYLESLPRRATILWSQKSQRQLPQGELLTFGTAKGITRERVAILTTGPIVSLLKSRKLLKHSSASGFYVAVTRARYSVALVTKGAAKLHAQLHADFKGKINLWSS</sequence>
<gene>
    <name evidence="6" type="ORF">ACFQ3U_01725</name>
</gene>
<dbReference type="Proteomes" id="UP001597181">
    <property type="component" value="Unassembled WGS sequence"/>
</dbReference>
<dbReference type="SUPFAM" id="SSF52540">
    <property type="entry name" value="P-loop containing nucleoside triphosphate hydrolases"/>
    <property type="match status" value="1"/>
</dbReference>
<evidence type="ECO:0000256" key="3">
    <source>
        <dbReference type="ARBA" id="ARBA00022806"/>
    </source>
</evidence>
<evidence type="ECO:0000313" key="6">
    <source>
        <dbReference type="EMBL" id="MFD1200614.1"/>
    </source>
</evidence>
<dbReference type="InterPro" id="IPR000212">
    <property type="entry name" value="DNA_helicase_UvrD/REP"/>
</dbReference>
<organism evidence="6 7">
    <name type="scientific">Leucobacter albus</name>
    <dbReference type="NCBI Taxonomy" id="272210"/>
    <lineage>
        <taxon>Bacteria</taxon>
        <taxon>Bacillati</taxon>
        <taxon>Actinomycetota</taxon>
        <taxon>Actinomycetes</taxon>
        <taxon>Micrococcales</taxon>
        <taxon>Microbacteriaceae</taxon>
        <taxon>Leucobacter</taxon>
    </lineage>
</organism>
<keyword evidence="7" id="KW-1185">Reference proteome</keyword>
<dbReference type="InterPro" id="IPR014016">
    <property type="entry name" value="UvrD-like_ATP-bd"/>
</dbReference>
<evidence type="ECO:0000313" key="7">
    <source>
        <dbReference type="Proteomes" id="UP001597181"/>
    </source>
</evidence>
<dbReference type="Gene3D" id="3.40.50.300">
    <property type="entry name" value="P-loop containing nucleotide triphosphate hydrolases"/>
    <property type="match status" value="1"/>
</dbReference>
<reference evidence="7" key="1">
    <citation type="journal article" date="2019" name="Int. J. Syst. Evol. Microbiol.">
        <title>The Global Catalogue of Microorganisms (GCM) 10K type strain sequencing project: providing services to taxonomists for standard genome sequencing and annotation.</title>
        <authorList>
            <consortium name="The Broad Institute Genomics Platform"/>
            <consortium name="The Broad Institute Genome Sequencing Center for Infectious Disease"/>
            <person name="Wu L."/>
            <person name="Ma J."/>
        </authorList>
    </citation>
    <scope>NUCLEOTIDE SEQUENCE [LARGE SCALE GENOMIC DNA]</scope>
    <source>
        <strain evidence="7">CCUG 50213</strain>
    </source>
</reference>
<comment type="caution">
    <text evidence="6">The sequence shown here is derived from an EMBL/GenBank/DDBJ whole genome shotgun (WGS) entry which is preliminary data.</text>
</comment>
<keyword evidence="1" id="KW-0547">Nucleotide-binding</keyword>
<dbReference type="EMBL" id="JBHTLY010000001">
    <property type="protein sequence ID" value="MFD1200614.1"/>
    <property type="molecule type" value="Genomic_DNA"/>
</dbReference>
<evidence type="ECO:0000259" key="5">
    <source>
        <dbReference type="Pfam" id="PF00580"/>
    </source>
</evidence>
<keyword evidence="4" id="KW-0067">ATP-binding</keyword>
<dbReference type="InterPro" id="IPR027417">
    <property type="entry name" value="P-loop_NTPase"/>
</dbReference>
<evidence type="ECO:0000256" key="4">
    <source>
        <dbReference type="ARBA" id="ARBA00022840"/>
    </source>
</evidence>
<evidence type="ECO:0000256" key="1">
    <source>
        <dbReference type="ARBA" id="ARBA00022741"/>
    </source>
</evidence>
<proteinExistence type="predicted"/>
<protein>
    <submittedName>
        <fullName evidence="6">UvrD-helicase domain-containing protein</fullName>
    </submittedName>
</protein>
<dbReference type="RefSeq" id="WP_343958979.1">
    <property type="nucleotide sequence ID" value="NZ_BAAAKZ010000003.1"/>
</dbReference>
<evidence type="ECO:0000256" key="2">
    <source>
        <dbReference type="ARBA" id="ARBA00022801"/>
    </source>
</evidence>